<evidence type="ECO:0000256" key="2">
    <source>
        <dbReference type="ARBA" id="ARBA00009928"/>
    </source>
</evidence>
<dbReference type="HOGENOM" id="CLU_013691_1_2_1"/>
<dbReference type="PRINTS" id="PR00092">
    <property type="entry name" value="TYROSINASE"/>
</dbReference>
<dbReference type="InterPro" id="IPR050316">
    <property type="entry name" value="Tyrosinase/Hemocyanin"/>
</dbReference>
<dbReference type="GeneID" id="63700564"/>
<keyword evidence="8" id="KW-0470">Melanin biosynthesis</keyword>
<keyword evidence="15" id="KW-1185">Reference proteome</keyword>
<evidence type="ECO:0000256" key="11">
    <source>
        <dbReference type="SAM" id="MobiDB-lite"/>
    </source>
</evidence>
<dbReference type="PROSITE" id="PS00497">
    <property type="entry name" value="TYROSINASE_1"/>
    <property type="match status" value="1"/>
</dbReference>
<keyword evidence="6" id="KW-0186">Copper</keyword>
<dbReference type="EMBL" id="KK088421">
    <property type="protein sequence ID" value="EYE95567.1"/>
    <property type="molecule type" value="Genomic_DNA"/>
</dbReference>
<dbReference type="OrthoDB" id="1658288at2759"/>
<dbReference type="Gene3D" id="2.60.310.20">
    <property type="match status" value="1"/>
</dbReference>
<evidence type="ECO:0000256" key="4">
    <source>
        <dbReference type="ARBA" id="ARBA00022723"/>
    </source>
</evidence>
<organism evidence="14 15">
    <name type="scientific">Aspergillus ruber (strain CBS 135680)</name>
    <dbReference type="NCBI Taxonomy" id="1388766"/>
    <lineage>
        <taxon>Eukaryota</taxon>
        <taxon>Fungi</taxon>
        <taxon>Dikarya</taxon>
        <taxon>Ascomycota</taxon>
        <taxon>Pezizomycotina</taxon>
        <taxon>Eurotiomycetes</taxon>
        <taxon>Eurotiomycetidae</taxon>
        <taxon>Eurotiales</taxon>
        <taxon>Aspergillaceae</taxon>
        <taxon>Aspergillus</taxon>
        <taxon>Aspergillus subgen. Aspergillus</taxon>
    </lineage>
</organism>
<keyword evidence="4" id="KW-0479">Metal-binding</keyword>
<feature type="domain" description="Tyrosinase copper-binding" evidence="13">
    <location>
        <begin position="338"/>
        <end position="349"/>
    </location>
</feature>
<dbReference type="InterPro" id="IPR008922">
    <property type="entry name" value="Di-copper_centre_dom_sf"/>
</dbReference>
<dbReference type="EC" id="1.14.18.1" evidence="3"/>
<comment type="catalytic activity">
    <reaction evidence="9">
        <text>2 L-dopa + O2 = 2 L-dopaquinone + 2 H2O</text>
        <dbReference type="Rhea" id="RHEA:34287"/>
        <dbReference type="ChEBI" id="CHEBI:15377"/>
        <dbReference type="ChEBI" id="CHEBI:15379"/>
        <dbReference type="ChEBI" id="CHEBI:57504"/>
        <dbReference type="ChEBI" id="CHEBI:57924"/>
        <dbReference type="EC" id="1.14.18.1"/>
    </reaction>
</comment>
<feature type="domain" description="Tyrosinase copper-binding" evidence="12">
    <location>
        <begin position="89"/>
        <end position="106"/>
    </location>
</feature>
<evidence type="ECO:0000256" key="10">
    <source>
        <dbReference type="ARBA" id="ARBA00048881"/>
    </source>
</evidence>
<comment type="cofactor">
    <cofactor evidence="1">
        <name>Cu(2+)</name>
        <dbReference type="ChEBI" id="CHEBI:29036"/>
    </cofactor>
</comment>
<dbReference type="GO" id="GO:0004503">
    <property type="term" value="F:tyrosinase activity"/>
    <property type="evidence" value="ECO:0007669"/>
    <property type="project" value="UniProtKB-EC"/>
</dbReference>
<evidence type="ECO:0000256" key="9">
    <source>
        <dbReference type="ARBA" id="ARBA00048233"/>
    </source>
</evidence>
<dbReference type="PROSITE" id="PS00498">
    <property type="entry name" value="TYROSINASE_2"/>
    <property type="match status" value="1"/>
</dbReference>
<evidence type="ECO:0000259" key="12">
    <source>
        <dbReference type="PROSITE" id="PS00497"/>
    </source>
</evidence>
<feature type="compositionally biased region" description="Basic and acidic residues" evidence="11">
    <location>
        <begin position="19"/>
        <end position="33"/>
    </location>
</feature>
<evidence type="ECO:0000259" key="13">
    <source>
        <dbReference type="PROSITE" id="PS00498"/>
    </source>
</evidence>
<dbReference type="InterPro" id="IPR002227">
    <property type="entry name" value="Tyrosinase_Cu-bd"/>
</dbReference>
<dbReference type="Proteomes" id="UP000019804">
    <property type="component" value="Unassembled WGS sequence"/>
</dbReference>
<proteinExistence type="inferred from homology"/>
<dbReference type="RefSeq" id="XP_040639255.1">
    <property type="nucleotide sequence ID" value="XM_040785440.1"/>
</dbReference>
<evidence type="ECO:0000256" key="7">
    <source>
        <dbReference type="ARBA" id="ARBA00023033"/>
    </source>
</evidence>
<evidence type="ECO:0000256" key="1">
    <source>
        <dbReference type="ARBA" id="ARBA00001973"/>
    </source>
</evidence>
<dbReference type="PANTHER" id="PTHR11474">
    <property type="entry name" value="TYROSINASE FAMILY MEMBER"/>
    <property type="match status" value="1"/>
</dbReference>
<protein>
    <recommendedName>
        <fullName evidence="3">tyrosinase</fullName>
        <ecNumber evidence="3">1.14.18.1</ecNumber>
    </recommendedName>
</protein>
<accession>A0A017SF68</accession>
<evidence type="ECO:0000256" key="8">
    <source>
        <dbReference type="ARBA" id="ARBA00023101"/>
    </source>
</evidence>
<gene>
    <name evidence="14" type="ORF">EURHEDRAFT_477710</name>
</gene>
<dbReference type="PANTHER" id="PTHR11474:SF76">
    <property type="entry name" value="SHKT DOMAIN-CONTAINING PROTEIN"/>
    <property type="match status" value="1"/>
</dbReference>
<comment type="similarity">
    <text evidence="2">Belongs to the tyrosinase family.</text>
</comment>
<comment type="catalytic activity">
    <reaction evidence="10">
        <text>L-tyrosine + O2 = L-dopaquinone + H2O</text>
        <dbReference type="Rhea" id="RHEA:18117"/>
        <dbReference type="ChEBI" id="CHEBI:15377"/>
        <dbReference type="ChEBI" id="CHEBI:15379"/>
        <dbReference type="ChEBI" id="CHEBI:57924"/>
        <dbReference type="ChEBI" id="CHEBI:58315"/>
        <dbReference type="EC" id="1.14.18.1"/>
    </reaction>
</comment>
<sequence length="622" mass="70660">MSQTFYPIIGIPVPAGEEPPPRRDISSWSTSEDHNDQIQVSLFIRALHKMQERNPVDNPLSYYQLAGVHGYPKAPWDNANVLGGFYCTHGVFTFPTWHRPYMLLYEQVLHSIMVSELVPGIPDEATKKEWTSAAQRWRLPFWDWAIRQSGTGEYGVPQIVQLEQVKVLKLGSKDKESVNNPLYKFTNKIDGQEVSMDDPKMGAQRLRYTDTDDKYASYFNKCIGTSRYADPDQESWVHGSVDNAKVRTAIEHPEGGNWESGVSIAENVYRILSDDYFQSYETFSSTYFSDEAKKEGKVLKPMEYLSLEMIHNKIHNWTGGAQSSALGHMSDVPVAAFDPIFWLHHCNVDRLFAIWQYLNPDKWFDIPRPVPDPNTVPKPTDALPPFHINKEGKYYSSNDARYCERLGYTYPELLKLNVPHLKANLKNKYGKHLMAIKKPVGDENYLLPGVGDDTFPDYVINVEYDRFALGGNPYTVEFYLVTHNKQSQKSEHHTLGSFYNFTAPVVSDCENCKVQKNSGVKAKAQVPITLPLQGLVRRSYLDDIVSIEKSRVEKLLKHQLVYSVTKMSGEQIPLEDVPGLLVTVHAGDATYPTDDSLHVFKPHTYTPLWGATKDKPRGAAPS</sequence>
<keyword evidence="5" id="KW-0560">Oxidoreductase</keyword>
<dbReference type="InterPro" id="IPR041640">
    <property type="entry name" value="Tyrosinase_C"/>
</dbReference>
<dbReference type="Gene3D" id="1.10.1280.10">
    <property type="entry name" value="Di-copper center containing domain from catechol oxidase"/>
    <property type="match status" value="1"/>
</dbReference>
<dbReference type="GO" id="GO:0046872">
    <property type="term" value="F:metal ion binding"/>
    <property type="evidence" value="ECO:0007669"/>
    <property type="project" value="UniProtKB-KW"/>
</dbReference>
<name>A0A017SF68_ASPRC</name>
<evidence type="ECO:0000313" key="15">
    <source>
        <dbReference type="Proteomes" id="UP000019804"/>
    </source>
</evidence>
<feature type="region of interest" description="Disordered" evidence="11">
    <location>
        <begin position="1"/>
        <end position="33"/>
    </location>
</feature>
<dbReference type="AlphaFoldDB" id="A0A017SF68"/>
<evidence type="ECO:0000256" key="6">
    <source>
        <dbReference type="ARBA" id="ARBA00023008"/>
    </source>
</evidence>
<dbReference type="SUPFAM" id="SSF48056">
    <property type="entry name" value="Di-copper centre-containing domain"/>
    <property type="match status" value="1"/>
</dbReference>
<dbReference type="Pfam" id="PF00264">
    <property type="entry name" value="Tyrosinase"/>
    <property type="match status" value="1"/>
</dbReference>
<dbReference type="Pfam" id="PF18132">
    <property type="entry name" value="Tyrosinase_C"/>
    <property type="match status" value="1"/>
</dbReference>
<evidence type="ECO:0000313" key="14">
    <source>
        <dbReference type="EMBL" id="EYE95567.1"/>
    </source>
</evidence>
<evidence type="ECO:0000256" key="3">
    <source>
        <dbReference type="ARBA" id="ARBA00011906"/>
    </source>
</evidence>
<reference evidence="15" key="1">
    <citation type="journal article" date="2014" name="Nat. Commun.">
        <title>Genomic adaptations of the halophilic Dead Sea filamentous fungus Eurotium rubrum.</title>
        <authorList>
            <person name="Kis-Papo T."/>
            <person name="Weig A.R."/>
            <person name="Riley R."/>
            <person name="Persoh D."/>
            <person name="Salamov A."/>
            <person name="Sun H."/>
            <person name="Lipzen A."/>
            <person name="Wasser S.P."/>
            <person name="Rambold G."/>
            <person name="Grigoriev I.V."/>
            <person name="Nevo E."/>
        </authorList>
    </citation>
    <scope>NUCLEOTIDE SEQUENCE [LARGE SCALE GENOMIC DNA]</scope>
    <source>
        <strain evidence="15">CBS 135680</strain>
    </source>
</reference>
<dbReference type="GO" id="GO:0042438">
    <property type="term" value="P:melanin biosynthetic process"/>
    <property type="evidence" value="ECO:0007669"/>
    <property type="project" value="UniProtKB-KW"/>
</dbReference>
<dbReference type="STRING" id="1388766.A0A017SF68"/>
<keyword evidence="7" id="KW-0503">Monooxygenase</keyword>
<evidence type="ECO:0000256" key="5">
    <source>
        <dbReference type="ARBA" id="ARBA00023002"/>
    </source>
</evidence>